<evidence type="ECO:0000256" key="6">
    <source>
        <dbReference type="ARBA" id="ARBA00022963"/>
    </source>
</evidence>
<keyword evidence="5" id="KW-0378">Hydrolase</keyword>
<dbReference type="PANTHER" id="PTHR45650">
    <property type="entry name" value="GDSL-LIKE LIPASE/ACYLHYDROLASE-RELATED"/>
    <property type="match status" value="1"/>
</dbReference>
<keyword evidence="3" id="KW-0964">Secreted</keyword>
<evidence type="ECO:0000313" key="11">
    <source>
        <dbReference type="Proteomes" id="UP000257109"/>
    </source>
</evidence>
<dbReference type="GO" id="GO:0016787">
    <property type="term" value="F:hydrolase activity"/>
    <property type="evidence" value="ECO:0007669"/>
    <property type="project" value="UniProtKB-KW"/>
</dbReference>
<evidence type="ECO:0000256" key="9">
    <source>
        <dbReference type="SAM" id="SignalP"/>
    </source>
</evidence>
<evidence type="ECO:0000256" key="8">
    <source>
        <dbReference type="SAM" id="MobiDB-lite"/>
    </source>
</evidence>
<evidence type="ECO:0000256" key="5">
    <source>
        <dbReference type="ARBA" id="ARBA00022801"/>
    </source>
</evidence>
<proteinExistence type="inferred from homology"/>
<evidence type="ECO:0000256" key="1">
    <source>
        <dbReference type="ARBA" id="ARBA00004613"/>
    </source>
</evidence>
<sequence length="171" mass="18728">MEAKTEPWSWLVLSFLLLAANCMQQYCVHGEPQVPFLFIFGDSLSDSGNNNKLLTLARANYRPNGYDFPEGPTGRGVNYASGSAGIRNETGKHLSCIPKLLTTCPHQQECNPLGGSLGRHSWCREAVAAIGDEGTGVVGGINLEGPDARGRRRGCQRRRGRGGRRQRDTWL</sequence>
<feature type="chain" id="PRO_5016868386" evidence="9">
    <location>
        <begin position="31"/>
        <end position="171"/>
    </location>
</feature>
<dbReference type="EMBL" id="QJKJ01014497">
    <property type="protein sequence ID" value="RDX64205.1"/>
    <property type="molecule type" value="Genomic_DNA"/>
</dbReference>
<dbReference type="Proteomes" id="UP000257109">
    <property type="component" value="Unassembled WGS sequence"/>
</dbReference>
<evidence type="ECO:0000256" key="4">
    <source>
        <dbReference type="ARBA" id="ARBA00022729"/>
    </source>
</evidence>
<dbReference type="GO" id="GO:0005576">
    <property type="term" value="C:extracellular region"/>
    <property type="evidence" value="ECO:0007669"/>
    <property type="project" value="UniProtKB-SubCell"/>
</dbReference>
<dbReference type="InterPro" id="IPR036514">
    <property type="entry name" value="SGNH_hydro_sf"/>
</dbReference>
<feature type="compositionally biased region" description="Basic residues" evidence="8">
    <location>
        <begin position="150"/>
        <end position="164"/>
    </location>
</feature>
<comment type="caution">
    <text evidence="10">The sequence shown here is derived from an EMBL/GenBank/DDBJ whole genome shotgun (WGS) entry which is preliminary data.</text>
</comment>
<name>A0A371EDV2_MUCPR</name>
<keyword evidence="11" id="KW-1185">Reference proteome</keyword>
<evidence type="ECO:0000256" key="2">
    <source>
        <dbReference type="ARBA" id="ARBA00008668"/>
    </source>
</evidence>
<feature type="signal peptide" evidence="9">
    <location>
        <begin position="1"/>
        <end position="30"/>
    </location>
</feature>
<dbReference type="PANTHER" id="PTHR45650:SF80">
    <property type="entry name" value="FINGER PROTEIN, PUTATIVE-RELATED"/>
    <property type="match status" value="1"/>
</dbReference>
<keyword evidence="4 9" id="KW-0732">Signal</keyword>
<comment type="similarity">
    <text evidence="2">Belongs to the 'GDSL' lipolytic enzyme family.</text>
</comment>
<dbReference type="OrthoDB" id="1600564at2759"/>
<keyword evidence="6" id="KW-0442">Lipid degradation</keyword>
<comment type="subcellular location">
    <subcellularLocation>
        <location evidence="1">Secreted</location>
    </subcellularLocation>
</comment>
<feature type="region of interest" description="Disordered" evidence="8">
    <location>
        <begin position="141"/>
        <end position="171"/>
    </location>
</feature>
<feature type="non-terminal residue" evidence="10">
    <location>
        <position position="1"/>
    </location>
</feature>
<keyword evidence="7" id="KW-0443">Lipid metabolism</keyword>
<evidence type="ECO:0000256" key="7">
    <source>
        <dbReference type="ARBA" id="ARBA00023098"/>
    </source>
</evidence>
<evidence type="ECO:0000313" key="10">
    <source>
        <dbReference type="EMBL" id="RDX64205.1"/>
    </source>
</evidence>
<evidence type="ECO:0000256" key="3">
    <source>
        <dbReference type="ARBA" id="ARBA00022525"/>
    </source>
</evidence>
<accession>A0A371EDV2</accession>
<dbReference type="Gene3D" id="3.40.50.1110">
    <property type="entry name" value="SGNH hydrolase"/>
    <property type="match status" value="1"/>
</dbReference>
<dbReference type="AlphaFoldDB" id="A0A371EDV2"/>
<reference evidence="10" key="1">
    <citation type="submission" date="2018-05" db="EMBL/GenBank/DDBJ databases">
        <title>Draft genome of Mucuna pruriens seed.</title>
        <authorList>
            <person name="Nnadi N.E."/>
            <person name="Vos R."/>
            <person name="Hasami M.H."/>
            <person name="Devisetty U.K."/>
            <person name="Aguiy J.C."/>
        </authorList>
    </citation>
    <scope>NUCLEOTIDE SEQUENCE [LARGE SCALE GENOMIC DNA]</scope>
    <source>
        <strain evidence="10">JCA_2017</strain>
    </source>
</reference>
<organism evidence="10 11">
    <name type="scientific">Mucuna pruriens</name>
    <name type="common">Velvet bean</name>
    <name type="synonym">Dolichos pruriens</name>
    <dbReference type="NCBI Taxonomy" id="157652"/>
    <lineage>
        <taxon>Eukaryota</taxon>
        <taxon>Viridiplantae</taxon>
        <taxon>Streptophyta</taxon>
        <taxon>Embryophyta</taxon>
        <taxon>Tracheophyta</taxon>
        <taxon>Spermatophyta</taxon>
        <taxon>Magnoliopsida</taxon>
        <taxon>eudicotyledons</taxon>
        <taxon>Gunneridae</taxon>
        <taxon>Pentapetalae</taxon>
        <taxon>rosids</taxon>
        <taxon>fabids</taxon>
        <taxon>Fabales</taxon>
        <taxon>Fabaceae</taxon>
        <taxon>Papilionoideae</taxon>
        <taxon>50 kb inversion clade</taxon>
        <taxon>NPAAA clade</taxon>
        <taxon>indigoferoid/millettioid clade</taxon>
        <taxon>Phaseoleae</taxon>
        <taxon>Mucuna</taxon>
    </lineage>
</organism>
<dbReference type="InterPro" id="IPR051238">
    <property type="entry name" value="GDSL_esterase/lipase"/>
</dbReference>
<gene>
    <name evidence="10" type="ORF">CR513_57269</name>
</gene>
<dbReference type="GO" id="GO:0016042">
    <property type="term" value="P:lipid catabolic process"/>
    <property type="evidence" value="ECO:0007669"/>
    <property type="project" value="UniProtKB-KW"/>
</dbReference>
<protein>
    <submittedName>
        <fullName evidence="10">GDSL esterase/lipase</fullName>
    </submittedName>
</protein>
<dbReference type="STRING" id="157652.A0A371EDV2"/>